<reference evidence="1" key="1">
    <citation type="journal article" date="2021" name="PeerJ">
        <title>Extensive microbial diversity within the chicken gut microbiome revealed by metagenomics and culture.</title>
        <authorList>
            <person name="Gilroy R."/>
            <person name="Ravi A."/>
            <person name="Getino M."/>
            <person name="Pursley I."/>
            <person name="Horton D.L."/>
            <person name="Alikhan N.F."/>
            <person name="Baker D."/>
            <person name="Gharbi K."/>
            <person name="Hall N."/>
            <person name="Watson M."/>
            <person name="Adriaenssens E.M."/>
            <person name="Foster-Nyarko E."/>
            <person name="Jarju S."/>
            <person name="Secka A."/>
            <person name="Antonio M."/>
            <person name="Oren A."/>
            <person name="Chaudhuri R.R."/>
            <person name="La Ragione R."/>
            <person name="Hildebrand F."/>
            <person name="Pallen M.J."/>
        </authorList>
    </citation>
    <scope>NUCLEOTIDE SEQUENCE</scope>
    <source>
        <strain evidence="1">CHK187-5294</strain>
    </source>
</reference>
<accession>A0A9D2CZT8</accession>
<comment type="caution">
    <text evidence="1">The sequence shown here is derived from an EMBL/GenBank/DDBJ whole genome shotgun (WGS) entry which is preliminary data.</text>
</comment>
<evidence type="ECO:0000313" key="2">
    <source>
        <dbReference type="Proteomes" id="UP000824132"/>
    </source>
</evidence>
<proteinExistence type="predicted"/>
<feature type="non-terminal residue" evidence="1">
    <location>
        <position position="150"/>
    </location>
</feature>
<reference evidence="1" key="2">
    <citation type="submission" date="2021-04" db="EMBL/GenBank/DDBJ databases">
        <authorList>
            <person name="Gilroy R."/>
        </authorList>
    </citation>
    <scope>NUCLEOTIDE SEQUENCE</scope>
    <source>
        <strain evidence="1">CHK187-5294</strain>
    </source>
</reference>
<sequence length="150" mass="16435">MAPPILRSDRLRAFMQNRLSRCDNKVVAKAVSFRKTPTFAVLTNGSAFGVFLFATSRQNILCKHLQYLQMLCSYIFAAPYSPKSHTAVRVAIFGSSVYRACTIIKAANSPFLPEAAHNIEASLDIAETSIFAIASKQKSPVPSRKSGAYS</sequence>
<name>A0A9D2CZT8_9FIRM</name>
<evidence type="ECO:0000313" key="1">
    <source>
        <dbReference type="EMBL" id="HIZ03869.1"/>
    </source>
</evidence>
<protein>
    <submittedName>
        <fullName evidence="1">Uncharacterized protein</fullName>
    </submittedName>
</protein>
<dbReference type="AlphaFoldDB" id="A0A9D2CZT8"/>
<dbReference type="EMBL" id="DXCL01000035">
    <property type="protein sequence ID" value="HIZ03869.1"/>
    <property type="molecule type" value="Genomic_DNA"/>
</dbReference>
<gene>
    <name evidence="1" type="ORF">H9727_06235</name>
</gene>
<organism evidence="1 2">
    <name type="scientific">Candidatus Borkfalkia avistercoris</name>
    <dbReference type="NCBI Taxonomy" id="2838504"/>
    <lineage>
        <taxon>Bacteria</taxon>
        <taxon>Bacillati</taxon>
        <taxon>Bacillota</taxon>
        <taxon>Clostridia</taxon>
        <taxon>Christensenellales</taxon>
        <taxon>Christensenellaceae</taxon>
        <taxon>Candidatus Borkfalkia</taxon>
    </lineage>
</organism>
<dbReference type="Proteomes" id="UP000824132">
    <property type="component" value="Unassembled WGS sequence"/>
</dbReference>